<evidence type="ECO:0000313" key="1">
    <source>
        <dbReference type="EMBL" id="MFF4022100.1"/>
    </source>
</evidence>
<dbReference type="Proteomes" id="UP001602089">
    <property type="component" value="Unassembled WGS sequence"/>
</dbReference>
<name>A0ABW6T7G8_9NOCA</name>
<gene>
    <name evidence="1" type="ORF">ACFYY5_04575</name>
</gene>
<proteinExistence type="predicted"/>
<comment type="caution">
    <text evidence="1">The sequence shown here is derived from an EMBL/GenBank/DDBJ whole genome shotgun (WGS) entry which is preliminary data.</text>
</comment>
<dbReference type="EMBL" id="JBIATK010000001">
    <property type="protein sequence ID" value="MFF4022100.1"/>
    <property type="molecule type" value="Genomic_DNA"/>
</dbReference>
<protein>
    <submittedName>
        <fullName evidence="1">Uncharacterized protein</fullName>
    </submittedName>
</protein>
<evidence type="ECO:0000313" key="2">
    <source>
        <dbReference type="Proteomes" id="UP001602089"/>
    </source>
</evidence>
<accession>A0ABW6T7G8</accession>
<organism evidence="1 2">
    <name type="scientific">Nocardia elegans</name>
    <dbReference type="NCBI Taxonomy" id="300029"/>
    <lineage>
        <taxon>Bacteria</taxon>
        <taxon>Bacillati</taxon>
        <taxon>Actinomycetota</taxon>
        <taxon>Actinomycetes</taxon>
        <taxon>Mycobacteriales</taxon>
        <taxon>Nocardiaceae</taxon>
        <taxon>Nocardia</taxon>
    </lineage>
</organism>
<keyword evidence="2" id="KW-1185">Reference proteome</keyword>
<reference evidence="1 2" key="1">
    <citation type="submission" date="2024-10" db="EMBL/GenBank/DDBJ databases">
        <title>The Natural Products Discovery Center: Release of the First 8490 Sequenced Strains for Exploring Actinobacteria Biosynthetic Diversity.</title>
        <authorList>
            <person name="Kalkreuter E."/>
            <person name="Kautsar S.A."/>
            <person name="Yang D."/>
            <person name="Bader C.D."/>
            <person name="Teijaro C.N."/>
            <person name="Fluegel L."/>
            <person name="Davis C.M."/>
            <person name="Simpson J.R."/>
            <person name="Lauterbach L."/>
            <person name="Steele A.D."/>
            <person name="Gui C."/>
            <person name="Meng S."/>
            <person name="Li G."/>
            <person name="Viehrig K."/>
            <person name="Ye F."/>
            <person name="Su P."/>
            <person name="Kiefer A.F."/>
            <person name="Nichols A."/>
            <person name="Cepeda A.J."/>
            <person name="Yan W."/>
            <person name="Fan B."/>
            <person name="Jiang Y."/>
            <person name="Adhikari A."/>
            <person name="Zheng C.-J."/>
            <person name="Schuster L."/>
            <person name="Cowan T.M."/>
            <person name="Smanski M.J."/>
            <person name="Chevrette M.G."/>
            <person name="De Carvalho L.P.S."/>
            <person name="Shen B."/>
        </authorList>
    </citation>
    <scope>NUCLEOTIDE SEQUENCE [LARGE SCALE GENOMIC DNA]</scope>
    <source>
        <strain evidence="1 2">NPDC001867</strain>
    </source>
</reference>
<sequence length="175" mass="19055">MARLDDRTAVGVILRQPGSRVTGVESDRYRCRGTGPERIDEVVQLTETACGITMSECLPVGVEPVADTVDYSLFRAAMVDTSVGKQIRVTRMGYLGIAIKARQSGHDVVTTRVSATRHLRTTVVDIVCRLVRARIEPGGEPVSLTQRVSHVLLVGGIFERCQFAGTELPGFRQSA</sequence>
<dbReference type="RefSeq" id="WP_228816548.1">
    <property type="nucleotide sequence ID" value="NZ_JADLPS010000002.1"/>
</dbReference>